<organism evidence="2 3">
    <name type="scientific">Glutinoglossum americanum</name>
    <dbReference type="NCBI Taxonomy" id="1670608"/>
    <lineage>
        <taxon>Eukaryota</taxon>
        <taxon>Fungi</taxon>
        <taxon>Dikarya</taxon>
        <taxon>Ascomycota</taxon>
        <taxon>Pezizomycotina</taxon>
        <taxon>Geoglossomycetes</taxon>
        <taxon>Geoglossales</taxon>
        <taxon>Geoglossaceae</taxon>
        <taxon>Glutinoglossum</taxon>
    </lineage>
</organism>
<evidence type="ECO:0000256" key="1">
    <source>
        <dbReference type="SAM" id="MobiDB-lite"/>
    </source>
</evidence>
<proteinExistence type="predicted"/>
<sequence length="114" mass="11652">MVAKLIGGTNCANALPADGGAAGGDGREGGGDGEYPFTIVVPFVNNTGEPLGEDELGGDMPFEDDPFDASGDSFDIDGARTKIKRPGAAIYIRAMAGSAALGRIASDARVYRTR</sequence>
<reference evidence="2" key="1">
    <citation type="submission" date="2021-03" db="EMBL/GenBank/DDBJ databases">
        <title>Comparative genomics and phylogenomic investigation of the class Geoglossomycetes provide insights into ecological specialization and systematics.</title>
        <authorList>
            <person name="Melie T."/>
            <person name="Pirro S."/>
            <person name="Miller A.N."/>
            <person name="Quandt A."/>
        </authorList>
    </citation>
    <scope>NUCLEOTIDE SEQUENCE</scope>
    <source>
        <strain evidence="2">GBOQ0MN5Z8</strain>
    </source>
</reference>
<comment type="caution">
    <text evidence="2">The sequence shown here is derived from an EMBL/GenBank/DDBJ whole genome shotgun (WGS) entry which is preliminary data.</text>
</comment>
<name>A0A9P8I3Y7_9PEZI</name>
<evidence type="ECO:0000313" key="3">
    <source>
        <dbReference type="Proteomes" id="UP000698800"/>
    </source>
</evidence>
<keyword evidence="3" id="KW-1185">Reference proteome</keyword>
<gene>
    <name evidence="2" type="ORF">FGG08_000367</name>
</gene>
<evidence type="ECO:0000313" key="2">
    <source>
        <dbReference type="EMBL" id="KAH0545536.1"/>
    </source>
</evidence>
<dbReference type="EMBL" id="JAGHQL010000004">
    <property type="protein sequence ID" value="KAH0545536.1"/>
    <property type="molecule type" value="Genomic_DNA"/>
</dbReference>
<protein>
    <submittedName>
        <fullName evidence="2">Uncharacterized protein</fullName>
    </submittedName>
</protein>
<feature type="region of interest" description="Disordered" evidence="1">
    <location>
        <begin position="12"/>
        <end position="33"/>
    </location>
</feature>
<feature type="compositionally biased region" description="Acidic residues" evidence="1">
    <location>
        <begin position="51"/>
        <end position="67"/>
    </location>
</feature>
<dbReference type="Proteomes" id="UP000698800">
    <property type="component" value="Unassembled WGS sequence"/>
</dbReference>
<feature type="region of interest" description="Disordered" evidence="1">
    <location>
        <begin position="48"/>
        <end position="75"/>
    </location>
</feature>
<dbReference type="AlphaFoldDB" id="A0A9P8I3Y7"/>
<accession>A0A9P8I3Y7</accession>